<reference evidence="2 3" key="1">
    <citation type="submission" date="2017-03" db="EMBL/GenBank/DDBJ databases">
        <authorList>
            <person name="Afonso C.L."/>
            <person name="Miller P.J."/>
            <person name="Scott M.A."/>
            <person name="Spackman E."/>
            <person name="Goraichik I."/>
            <person name="Dimitrov K.M."/>
            <person name="Suarez D.L."/>
            <person name="Swayne D.E."/>
        </authorList>
    </citation>
    <scope>NUCLEOTIDE SEQUENCE [LARGE SCALE GENOMIC DNA]</scope>
    <source>
        <strain evidence="2">Genome sequencing of Nitrospira japonica strain NJ11</strain>
    </source>
</reference>
<evidence type="ECO:0000313" key="3">
    <source>
        <dbReference type="Proteomes" id="UP000192042"/>
    </source>
</evidence>
<dbReference type="AlphaFoldDB" id="A0A1W1I0H9"/>
<dbReference type="RefSeq" id="WP_080885182.1">
    <property type="nucleotide sequence ID" value="NZ_LT828648.1"/>
</dbReference>
<sequence length="248" mass="28590">MNHRVGSRPQPIKQLRIRPGELQVKYPSSLRPSPLRKWCWQTVQTCESGCHAFAIWLGRKSRAGWQVSRDGLKRMELGVRVRRGWITLKESTLRGAVQCGHGVKVAGQWGGRMVRDAARLIVRRFERREEKRPEHMPVAGFPMARFDVYGDFHFLQPSEAKQSFRRELARSHAQLAEQLRAEEEELSRVAARVVRLQSLLRAQQSLLLGSTRDNEAERASLRAPFQSLVGVGMRSDREHEHPDLYRPN</sequence>
<dbReference type="Proteomes" id="UP000192042">
    <property type="component" value="Chromosome I"/>
</dbReference>
<protein>
    <submittedName>
        <fullName evidence="2">Uncharacterized protein</fullName>
    </submittedName>
</protein>
<gene>
    <name evidence="2" type="ORF">NSJP_0334</name>
</gene>
<proteinExistence type="predicted"/>
<dbReference type="KEGG" id="nja:NSJP_0334"/>
<evidence type="ECO:0000313" key="2">
    <source>
        <dbReference type="EMBL" id="SLM46506.1"/>
    </source>
</evidence>
<name>A0A1W1I0H9_9BACT</name>
<accession>A0A1W1I0H9</accession>
<keyword evidence="3" id="KW-1185">Reference proteome</keyword>
<evidence type="ECO:0000256" key="1">
    <source>
        <dbReference type="SAM" id="Coils"/>
    </source>
</evidence>
<organism evidence="2 3">
    <name type="scientific">Nitrospira japonica</name>
    <dbReference type="NCBI Taxonomy" id="1325564"/>
    <lineage>
        <taxon>Bacteria</taxon>
        <taxon>Pseudomonadati</taxon>
        <taxon>Nitrospirota</taxon>
        <taxon>Nitrospiria</taxon>
        <taxon>Nitrospirales</taxon>
        <taxon>Nitrospiraceae</taxon>
        <taxon>Nitrospira</taxon>
    </lineage>
</organism>
<keyword evidence="1" id="KW-0175">Coiled coil</keyword>
<feature type="coiled-coil region" evidence="1">
    <location>
        <begin position="165"/>
        <end position="199"/>
    </location>
</feature>
<dbReference type="EMBL" id="LT828648">
    <property type="protein sequence ID" value="SLM46506.1"/>
    <property type="molecule type" value="Genomic_DNA"/>
</dbReference>